<sequence length="29" mass="3290">MPNSPWDIFPYNLFNWIGTLITPFFGGGS</sequence>
<dbReference type="EMBL" id="CP009111">
    <property type="protein sequence ID" value="ANS28893.1"/>
    <property type="molecule type" value="Genomic_DNA"/>
</dbReference>
<organism evidence="1 2">
    <name type="scientific">Rhodococcus opacus</name>
    <name type="common">Nocardia opaca</name>
    <dbReference type="NCBI Taxonomy" id="37919"/>
    <lineage>
        <taxon>Bacteria</taxon>
        <taxon>Bacillati</taxon>
        <taxon>Actinomycetota</taxon>
        <taxon>Actinomycetes</taxon>
        <taxon>Mycobacteriales</taxon>
        <taxon>Nocardiaceae</taxon>
        <taxon>Rhodococcus</taxon>
    </lineage>
</organism>
<evidence type="ECO:0000313" key="1">
    <source>
        <dbReference type="EMBL" id="ANS28893.1"/>
    </source>
</evidence>
<reference evidence="1 2" key="1">
    <citation type="submission" date="2014-07" db="EMBL/GenBank/DDBJ databases">
        <authorList>
            <person name="Zhang J.E."/>
            <person name="Yang H."/>
            <person name="Guo J."/>
            <person name="Deng Z."/>
            <person name="Luo H."/>
            <person name="Luo M."/>
            <person name="Zhao B."/>
        </authorList>
    </citation>
    <scope>NUCLEOTIDE SEQUENCE [LARGE SCALE GENOMIC DNA]</scope>
    <source>
        <strain evidence="1 2">1CP</strain>
    </source>
</reference>
<dbReference type="Proteomes" id="UP000186108">
    <property type="component" value="Chromosome"/>
</dbReference>
<dbReference type="AlphaFoldDB" id="A0A1B1K8C7"/>
<name>A0A1B1K8C7_RHOOP</name>
<evidence type="ECO:0000313" key="2">
    <source>
        <dbReference type="Proteomes" id="UP000186108"/>
    </source>
</evidence>
<gene>
    <name evidence="1" type="ORF">R1CP_21075</name>
</gene>
<accession>A0A1B1K8C7</accession>
<proteinExistence type="predicted"/>
<protein>
    <submittedName>
        <fullName evidence="1">Uncharacterized protein</fullName>
    </submittedName>
</protein>